<name>A0A8H7E7J0_9EURO</name>
<proteinExistence type="inferred from homology"/>
<dbReference type="GO" id="GO:0030295">
    <property type="term" value="F:protein kinase activator activity"/>
    <property type="evidence" value="ECO:0007669"/>
    <property type="project" value="TreeGrafter"/>
</dbReference>
<dbReference type="Proteomes" id="UP000606974">
    <property type="component" value="Unassembled WGS sequence"/>
</dbReference>
<dbReference type="InterPro" id="IPR007240">
    <property type="entry name" value="Atg17"/>
</dbReference>
<dbReference type="OrthoDB" id="1937984at2759"/>
<accession>A0A8H7E7J0</accession>
<comment type="function">
    <text evidence="6">Autophagy-specific protein that functions in response to autophagy-inducing signals as a scaffold to recruit other ATG proteins to organize pre-autophagosomal structure (PAS) formation. Modulates the timing and magnitude of the autophagy response, such as the size of the sequestering vesicles. Plays particularly a role in pexophagy and nucleophagy.</text>
</comment>
<evidence type="ECO:0000313" key="11">
    <source>
        <dbReference type="EMBL" id="KAF7511108.1"/>
    </source>
</evidence>
<dbReference type="GO" id="GO:0060090">
    <property type="term" value="F:molecular adaptor activity"/>
    <property type="evidence" value="ECO:0007669"/>
    <property type="project" value="TreeGrafter"/>
</dbReference>
<feature type="coiled-coil region" evidence="8">
    <location>
        <begin position="170"/>
        <end position="208"/>
    </location>
</feature>
<comment type="similarity">
    <text evidence="1 7">Belongs to the ATG17 family.</text>
</comment>
<protein>
    <recommendedName>
        <fullName evidence="2 7">Autophagy-related protein 17</fullName>
    </recommendedName>
</protein>
<feature type="region of interest" description="Disordered" evidence="9">
    <location>
        <begin position="1"/>
        <end position="28"/>
    </location>
</feature>
<evidence type="ECO:0000256" key="5">
    <source>
        <dbReference type="ARBA" id="ARBA00023136"/>
    </source>
</evidence>
<dbReference type="Pfam" id="PF04108">
    <property type="entry name" value="ATG17_like"/>
    <property type="match status" value="1"/>
</dbReference>
<evidence type="ECO:0000256" key="2">
    <source>
        <dbReference type="ARBA" id="ARBA00013806"/>
    </source>
</evidence>
<evidence type="ECO:0000313" key="12">
    <source>
        <dbReference type="Proteomes" id="UP000606974"/>
    </source>
</evidence>
<comment type="caution">
    <text evidence="11">The sequence shown here is derived from an EMBL/GenBank/DDBJ whole genome shotgun (WGS) entry which is preliminary data.</text>
</comment>
<comment type="subcellular location">
    <subcellularLocation>
        <location evidence="7">Cytoplasm</location>
    </subcellularLocation>
    <subcellularLocation>
        <location evidence="7">Preautophagosomal structure membrane</location>
        <topology evidence="7">Peripheral membrane protein</topology>
    </subcellularLocation>
</comment>
<keyword evidence="8" id="KW-0175">Coiled coil</keyword>
<dbReference type="EMBL" id="JAACFV010000023">
    <property type="protein sequence ID" value="KAF7511108.1"/>
    <property type="molecule type" value="Genomic_DNA"/>
</dbReference>
<dbReference type="GO" id="GO:0000422">
    <property type="term" value="P:autophagy of mitochondrion"/>
    <property type="evidence" value="ECO:0007669"/>
    <property type="project" value="TreeGrafter"/>
</dbReference>
<keyword evidence="12" id="KW-1185">Reference proteome</keyword>
<evidence type="ECO:0000256" key="4">
    <source>
        <dbReference type="ARBA" id="ARBA00023006"/>
    </source>
</evidence>
<evidence type="ECO:0000256" key="3">
    <source>
        <dbReference type="ARBA" id="ARBA00022490"/>
    </source>
</evidence>
<evidence type="ECO:0000256" key="6">
    <source>
        <dbReference type="ARBA" id="ARBA00024948"/>
    </source>
</evidence>
<reference evidence="11" key="1">
    <citation type="submission" date="2020-02" db="EMBL/GenBank/DDBJ databases">
        <authorList>
            <person name="Palmer J.M."/>
        </authorList>
    </citation>
    <scope>NUCLEOTIDE SEQUENCE</scope>
    <source>
        <strain evidence="11">EPUS1.4</strain>
        <tissue evidence="11">Thallus</tissue>
    </source>
</reference>
<dbReference type="InterPro" id="IPR045326">
    <property type="entry name" value="ATG17-like_dom"/>
</dbReference>
<evidence type="ECO:0000256" key="8">
    <source>
        <dbReference type="SAM" id="Coils"/>
    </source>
</evidence>
<dbReference type="PANTHER" id="PTHR28005:SF1">
    <property type="entry name" value="AUTOPHAGY-RELATED PROTEIN 17"/>
    <property type="match status" value="1"/>
</dbReference>
<dbReference type="PANTHER" id="PTHR28005">
    <property type="entry name" value="AUTOPHAGY-RELATED PROTEIN 17"/>
    <property type="match status" value="1"/>
</dbReference>
<dbReference type="GO" id="GO:0000045">
    <property type="term" value="P:autophagosome assembly"/>
    <property type="evidence" value="ECO:0007669"/>
    <property type="project" value="TreeGrafter"/>
</dbReference>
<comment type="function">
    <text evidence="7">Autophagy-specific protein that functions in response to autophagy-inducing signals as a scaffold to recruit other ATG proteins to organize preautophagosomal structure (PAS) formation. Modulates the timing and magnitude of the autophagy response, such as the size of the sequestering vesicles. Plays particularly a role in pexophagy and nucleophagy.</text>
</comment>
<dbReference type="GO" id="GO:1990316">
    <property type="term" value="C:Atg1/ULK1 kinase complex"/>
    <property type="evidence" value="ECO:0007669"/>
    <property type="project" value="TreeGrafter"/>
</dbReference>
<feature type="coiled-coil region" evidence="8">
    <location>
        <begin position="311"/>
        <end position="359"/>
    </location>
</feature>
<dbReference type="GO" id="GO:0034727">
    <property type="term" value="P:piecemeal microautophagy of the nucleus"/>
    <property type="evidence" value="ECO:0007669"/>
    <property type="project" value="TreeGrafter"/>
</dbReference>
<evidence type="ECO:0000256" key="7">
    <source>
        <dbReference type="RuleBase" id="RU368080"/>
    </source>
</evidence>
<feature type="compositionally biased region" description="Polar residues" evidence="9">
    <location>
        <begin position="17"/>
        <end position="28"/>
    </location>
</feature>
<sequence>MASSTSSPRGSAAHLSHNPSPSASLQKPKNQLESLIAHLLASKRSLSSIRHVHRATTILSKARADLESTTILAARTTFLQRSLASQSKILRGVQFELEDVVHSSQAEFSSILKELDDAGKKLEQTVHRLKGTILEPGFRETDLKTSVLSKNDLPAETKETLYDFVDVAPVDRLKDNIKTSIDKVQQAKREMDQSLQDFEEDLQTVNNTLAGKTASSSSASSTFQPPNIPAIVKALENHAREMAEGLESLVKHFDLCVTAIQHTEGGGAAVVKNLEMEELPEGVRVEDFKAPANSITEDEKEDMMTVLDNDAAEVEEVVIEIQDRMSQMEAQLDHVQLWREKKETENDDIMAAMKLLEQVGTKLPGYIIQSQTFVARWSEEKLKIEEGILGLEGLRDVYQNFLGAYDGLIVEVARRKAVRNQMEKVIREAHSRLQKLYEDDVEEREAFRIDQGEYLPMDIWSGLSDPPPKYAISRVGEARESVLELPRKTVEEALRRLKAANRES</sequence>
<organism evidence="11 12">
    <name type="scientific">Endocarpon pusillum</name>
    <dbReference type="NCBI Taxonomy" id="364733"/>
    <lineage>
        <taxon>Eukaryota</taxon>
        <taxon>Fungi</taxon>
        <taxon>Dikarya</taxon>
        <taxon>Ascomycota</taxon>
        <taxon>Pezizomycotina</taxon>
        <taxon>Eurotiomycetes</taxon>
        <taxon>Chaetothyriomycetidae</taxon>
        <taxon>Verrucariales</taxon>
        <taxon>Verrucariaceae</taxon>
        <taxon>Endocarpon</taxon>
    </lineage>
</organism>
<keyword evidence="5" id="KW-0472">Membrane</keyword>
<dbReference type="GO" id="GO:0034045">
    <property type="term" value="C:phagophore assembly site membrane"/>
    <property type="evidence" value="ECO:0007669"/>
    <property type="project" value="UniProtKB-SubCell"/>
</dbReference>
<feature type="domain" description="Autophagy protein ATG17-like" evidence="10">
    <location>
        <begin position="45"/>
        <end position="455"/>
    </location>
</feature>
<dbReference type="AlphaFoldDB" id="A0A8H7E7J0"/>
<evidence type="ECO:0000256" key="9">
    <source>
        <dbReference type="SAM" id="MobiDB-lite"/>
    </source>
</evidence>
<evidence type="ECO:0000259" key="10">
    <source>
        <dbReference type="Pfam" id="PF04108"/>
    </source>
</evidence>
<gene>
    <name evidence="11" type="ORF">GJ744_005339</name>
</gene>
<keyword evidence="4 7" id="KW-0072">Autophagy</keyword>
<keyword evidence="3 7" id="KW-0963">Cytoplasm</keyword>
<evidence type="ECO:0000256" key="1">
    <source>
        <dbReference type="ARBA" id="ARBA00006259"/>
    </source>
</evidence>